<dbReference type="EMBL" id="JADWYS010000001">
    <property type="protein sequence ID" value="MBG9388025.1"/>
    <property type="molecule type" value="Genomic_DNA"/>
</dbReference>
<gene>
    <name evidence="1" type="ORF">I5803_08335</name>
</gene>
<organism evidence="1 2">
    <name type="scientific">Caenimonas aquaedulcis</name>
    <dbReference type="NCBI Taxonomy" id="2793270"/>
    <lineage>
        <taxon>Bacteria</taxon>
        <taxon>Pseudomonadati</taxon>
        <taxon>Pseudomonadota</taxon>
        <taxon>Betaproteobacteria</taxon>
        <taxon>Burkholderiales</taxon>
        <taxon>Comamonadaceae</taxon>
        <taxon>Caenimonas</taxon>
    </lineage>
</organism>
<name>A0A931MHA8_9BURK</name>
<accession>A0A931MHA8</accession>
<evidence type="ECO:0000313" key="2">
    <source>
        <dbReference type="Proteomes" id="UP000651050"/>
    </source>
</evidence>
<evidence type="ECO:0000313" key="1">
    <source>
        <dbReference type="EMBL" id="MBG9388025.1"/>
    </source>
</evidence>
<dbReference type="RefSeq" id="WP_196985904.1">
    <property type="nucleotide sequence ID" value="NZ_JADWYS010000001.1"/>
</dbReference>
<protein>
    <submittedName>
        <fullName evidence="1">Uncharacterized protein</fullName>
    </submittedName>
</protein>
<comment type="caution">
    <text evidence="1">The sequence shown here is derived from an EMBL/GenBank/DDBJ whole genome shotgun (WGS) entry which is preliminary data.</text>
</comment>
<proteinExistence type="predicted"/>
<keyword evidence="2" id="KW-1185">Reference proteome</keyword>
<reference evidence="1" key="1">
    <citation type="submission" date="2020-11" db="EMBL/GenBank/DDBJ databases">
        <title>Bacterial whole genome sequence for Caenimonas sp. DR4.4.</title>
        <authorList>
            <person name="Le V."/>
            <person name="Ko S.-R."/>
            <person name="Ahn C.-Y."/>
            <person name="Oh H.-M."/>
        </authorList>
    </citation>
    <scope>NUCLEOTIDE SEQUENCE</scope>
    <source>
        <strain evidence="1">DR4.4</strain>
    </source>
</reference>
<dbReference type="Proteomes" id="UP000651050">
    <property type="component" value="Unassembled WGS sequence"/>
</dbReference>
<sequence>MNNDWGQLLGALAAGLRAQVAPHLATEQARIQLHAVIYALGNLQLQGGWSSAQLLQHVQAQRQFAGTVKTLLPDAAPLFAASEADNLDVAQSRDRGDAAINALIDRLYGVPAAKRDAAWQAARQALSDHLRATLAIDRQRTAKSMMHELSGPGSEQLA</sequence>
<dbReference type="AlphaFoldDB" id="A0A931MHA8"/>